<keyword evidence="3" id="KW-1185">Reference proteome</keyword>
<feature type="region of interest" description="Disordered" evidence="1">
    <location>
        <begin position="1"/>
        <end position="23"/>
    </location>
</feature>
<gene>
    <name evidence="2" type="ORF">FIBSPDRAFT_948413</name>
</gene>
<dbReference type="AlphaFoldDB" id="A0A166QS72"/>
<evidence type="ECO:0000313" key="2">
    <source>
        <dbReference type="EMBL" id="KZP27479.1"/>
    </source>
</evidence>
<reference evidence="2 3" key="1">
    <citation type="journal article" date="2016" name="Mol. Biol. Evol.">
        <title>Comparative Genomics of Early-Diverging Mushroom-Forming Fungi Provides Insights into the Origins of Lignocellulose Decay Capabilities.</title>
        <authorList>
            <person name="Nagy L.G."/>
            <person name="Riley R."/>
            <person name="Tritt A."/>
            <person name="Adam C."/>
            <person name="Daum C."/>
            <person name="Floudas D."/>
            <person name="Sun H."/>
            <person name="Yadav J.S."/>
            <person name="Pangilinan J."/>
            <person name="Larsson K.H."/>
            <person name="Matsuura K."/>
            <person name="Barry K."/>
            <person name="Labutti K."/>
            <person name="Kuo R."/>
            <person name="Ohm R.A."/>
            <person name="Bhattacharya S.S."/>
            <person name="Shirouzu T."/>
            <person name="Yoshinaga Y."/>
            <person name="Martin F.M."/>
            <person name="Grigoriev I.V."/>
            <person name="Hibbett D.S."/>
        </authorList>
    </citation>
    <scope>NUCLEOTIDE SEQUENCE [LARGE SCALE GENOMIC DNA]</scope>
    <source>
        <strain evidence="2 3">CBS 109695</strain>
    </source>
</reference>
<proteinExistence type="predicted"/>
<dbReference type="EMBL" id="KV417508">
    <property type="protein sequence ID" value="KZP27479.1"/>
    <property type="molecule type" value="Genomic_DNA"/>
</dbReference>
<dbReference type="OrthoDB" id="3054890at2759"/>
<evidence type="ECO:0000256" key="1">
    <source>
        <dbReference type="SAM" id="MobiDB-lite"/>
    </source>
</evidence>
<evidence type="ECO:0008006" key="4">
    <source>
        <dbReference type="Google" id="ProtNLM"/>
    </source>
</evidence>
<organism evidence="2 3">
    <name type="scientific">Athelia psychrophila</name>
    <dbReference type="NCBI Taxonomy" id="1759441"/>
    <lineage>
        <taxon>Eukaryota</taxon>
        <taxon>Fungi</taxon>
        <taxon>Dikarya</taxon>
        <taxon>Basidiomycota</taxon>
        <taxon>Agaricomycotina</taxon>
        <taxon>Agaricomycetes</taxon>
        <taxon>Agaricomycetidae</taxon>
        <taxon>Atheliales</taxon>
        <taxon>Atheliaceae</taxon>
        <taxon>Athelia</taxon>
    </lineage>
</organism>
<dbReference type="Proteomes" id="UP000076532">
    <property type="component" value="Unassembled WGS sequence"/>
</dbReference>
<accession>A0A166QS72</accession>
<name>A0A166QS72_9AGAM</name>
<evidence type="ECO:0000313" key="3">
    <source>
        <dbReference type="Proteomes" id="UP000076532"/>
    </source>
</evidence>
<protein>
    <recommendedName>
        <fullName evidence="4">NACHT domain-containing protein</fullName>
    </recommendedName>
</protein>
<dbReference type="STRING" id="436010.A0A166QS72"/>
<sequence>MLSRIENTFGKRKQLRLQDDHGSRGDWMSSTAILIPSSKHGTSINTIGNSGTVVNVTGDFNVYNGESATADTIGPPPPAATSADLLASRILQTIGVTAAARENLITAMHLALKAVPPTLFVLDNFETTWEGERDHAATRNLLQKITDCPSSTLIITMRATSPPPGIQWTVAESLPPLPAPAAKQVFLAINATFCDGSDDGNEVLEELLEELDYVPLAIHLLAHVSMDLFPRQVLKHWQKQRTCMLSLDLHTKDKLESVEISISLSMESLDVDRNFEAIQLLGMLCLLPDGLLRWEGYLDVIEKAFPSATFDLFLL</sequence>